<reference evidence="14 15" key="1">
    <citation type="submission" date="2012-08" db="EMBL/GenBank/DDBJ databases">
        <title>The Genome Sequence of Barnesiella intestinihominis YIT 11860.</title>
        <authorList>
            <consortium name="The Broad Institute Genome Sequencing Platform"/>
            <person name="Earl A."/>
            <person name="Ward D."/>
            <person name="Feldgarden M."/>
            <person name="Gevers D."/>
            <person name="Morotomi M."/>
            <person name="Walker B."/>
            <person name="Young S.K."/>
            <person name="Zeng Q."/>
            <person name="Gargeya S."/>
            <person name="Fitzgerald M."/>
            <person name="Haas B."/>
            <person name="Abouelleil A."/>
            <person name="Alvarado L."/>
            <person name="Arachchi H.M."/>
            <person name="Berlin A.M."/>
            <person name="Chapman S.B."/>
            <person name="Goldberg J."/>
            <person name="Griggs A."/>
            <person name="Gujja S."/>
            <person name="Hansen M."/>
            <person name="Howarth C."/>
            <person name="Imamovic A."/>
            <person name="Larimer J."/>
            <person name="McCowen C."/>
            <person name="Montmayeur A."/>
            <person name="Murphy C."/>
            <person name="Neiman D."/>
            <person name="Pearson M."/>
            <person name="Priest M."/>
            <person name="Roberts A."/>
            <person name="Saif S."/>
            <person name="Shea T."/>
            <person name="Sisk P."/>
            <person name="Sykes S."/>
            <person name="Wortman J."/>
            <person name="Nusbaum C."/>
            <person name="Birren B."/>
        </authorList>
    </citation>
    <scope>NUCLEOTIDE SEQUENCE [LARGE SCALE GENOMIC DNA]</scope>
    <source>
        <strain evidence="14 15">YIT 11860</strain>
    </source>
</reference>
<proteinExistence type="inferred from homology"/>
<evidence type="ECO:0000256" key="8">
    <source>
        <dbReference type="ARBA" id="ARBA00023118"/>
    </source>
</evidence>
<protein>
    <recommendedName>
        <fullName evidence="12">CRISPR-associated endonuclease Cas9</fullName>
        <ecNumber evidence="12">3.1.-.-</ecNumber>
    </recommendedName>
</protein>
<comment type="caution">
    <text evidence="14">The sequence shown here is derived from an EMBL/GenBank/DDBJ whole genome shotgun (WGS) entry which is preliminary data.</text>
</comment>
<dbReference type="Gene3D" id="3.30.420.10">
    <property type="entry name" value="Ribonuclease H-like superfamily/Ribonuclease H"/>
    <property type="match status" value="3"/>
</dbReference>
<dbReference type="GO" id="GO:0003677">
    <property type="term" value="F:DNA binding"/>
    <property type="evidence" value="ECO:0007669"/>
    <property type="project" value="UniProtKB-UniRule"/>
</dbReference>
<dbReference type="InterPro" id="IPR028629">
    <property type="entry name" value="Cas9"/>
</dbReference>
<feature type="active site" description="For RuvC-like nuclease domain" evidence="12">
    <location>
        <position position="8"/>
    </location>
</feature>
<comment type="cofactor">
    <cofactor evidence="1 12">
        <name>Mg(2+)</name>
        <dbReference type="ChEBI" id="CHEBI:18420"/>
    </cofactor>
</comment>
<feature type="active site" description="Proton acceptor for HNH nuclease domain" evidence="12">
    <location>
        <position position="606"/>
    </location>
</feature>
<organism evidence="14 15">
    <name type="scientific">Barnesiella intestinihominis YIT 11860</name>
    <dbReference type="NCBI Taxonomy" id="742726"/>
    <lineage>
        <taxon>Bacteria</taxon>
        <taxon>Pseudomonadati</taxon>
        <taxon>Bacteroidota</taxon>
        <taxon>Bacteroidia</taxon>
        <taxon>Bacteroidales</taxon>
        <taxon>Barnesiellaceae</taxon>
        <taxon>Barnesiella</taxon>
    </lineage>
</organism>
<dbReference type="GeneID" id="77850041"/>
<keyword evidence="4 12" id="KW-0255">Endonuclease</keyword>
<comment type="subunit">
    <text evidence="11 12">Monomer. Binds crRNA and tracrRNA.</text>
</comment>
<dbReference type="GO" id="GO:0043571">
    <property type="term" value="P:maintenance of CRISPR repeat elements"/>
    <property type="evidence" value="ECO:0007669"/>
    <property type="project" value="UniProtKB-UniRule"/>
</dbReference>
<dbReference type="InterPro" id="IPR036397">
    <property type="entry name" value="RNaseH_sf"/>
</dbReference>
<feature type="binding site" evidence="12">
    <location>
        <position position="8"/>
    </location>
    <ligand>
        <name>Mg(2+)</name>
        <dbReference type="ChEBI" id="CHEBI:18420"/>
        <label>2</label>
    </ligand>
</feature>
<dbReference type="eggNOG" id="COG3513">
    <property type="taxonomic scope" value="Bacteria"/>
</dbReference>
<feature type="binding site" evidence="12">
    <location>
        <position position="531"/>
    </location>
    <ligand>
        <name>Mg(2+)</name>
        <dbReference type="ChEBI" id="CHEBI:18420"/>
        <label>2</label>
    </ligand>
</feature>
<evidence type="ECO:0000259" key="13">
    <source>
        <dbReference type="PROSITE" id="PS51749"/>
    </source>
</evidence>
<dbReference type="RefSeq" id="WP_008863245.1">
    <property type="nucleotide sequence ID" value="NZ_CAXSYG010000015.1"/>
</dbReference>
<comment type="domain">
    <text evidence="12">Has 2 endonuclease domains. The discontinuous RuvC-like domain cleaves the target DNA noncomplementary to crRNA while the HNH nuclease domain cleaves the target DNA complementary to crRNA.</text>
</comment>
<dbReference type="GO" id="GO:0003723">
    <property type="term" value="F:RNA binding"/>
    <property type="evidence" value="ECO:0007669"/>
    <property type="project" value="UniProtKB-UniRule"/>
</dbReference>
<accession>K0XCK7</accession>
<dbReference type="SMART" id="SM00507">
    <property type="entry name" value="HNHc"/>
    <property type="match status" value="1"/>
</dbReference>
<feature type="binding site" evidence="12">
    <location>
        <position position="8"/>
    </location>
    <ligand>
        <name>Mg(2+)</name>
        <dbReference type="ChEBI" id="CHEBI:18420"/>
        <label>1</label>
    </ligand>
</feature>
<evidence type="ECO:0000256" key="2">
    <source>
        <dbReference type="ARBA" id="ARBA00022722"/>
    </source>
</evidence>
<feature type="binding site" evidence="12">
    <location>
        <position position="527"/>
    </location>
    <ligand>
        <name>Mg(2+)</name>
        <dbReference type="ChEBI" id="CHEBI:18420"/>
        <label>1</label>
    </ligand>
</feature>
<feature type="domain" description="HNH Cas9-type" evidence="13">
    <location>
        <begin position="521"/>
        <end position="689"/>
    </location>
</feature>
<keyword evidence="8 12" id="KW-0051">Antiviral defense</keyword>
<comment type="similarity">
    <text evidence="12">Belongs to the CRISPR-associated Cas9 family.</text>
</comment>
<dbReference type="AlphaFoldDB" id="K0XCK7"/>
<dbReference type="GO" id="GO:0004519">
    <property type="term" value="F:endonuclease activity"/>
    <property type="evidence" value="ECO:0007669"/>
    <property type="project" value="UniProtKB-UniRule"/>
</dbReference>
<keyword evidence="7 12" id="KW-0694">RNA-binding</keyword>
<keyword evidence="9 12" id="KW-0238">DNA-binding</keyword>
<keyword evidence="2 12" id="KW-0540">Nuclease</keyword>
<evidence type="ECO:0000256" key="12">
    <source>
        <dbReference type="HAMAP-Rule" id="MF_01480"/>
    </source>
</evidence>
<evidence type="ECO:0000256" key="6">
    <source>
        <dbReference type="ARBA" id="ARBA00022842"/>
    </source>
</evidence>
<evidence type="ECO:0000256" key="3">
    <source>
        <dbReference type="ARBA" id="ARBA00022723"/>
    </source>
</evidence>
<sequence length="1153" mass="134310">MKNILGLDLGLSSIGWSVIRENSEEQELVAMGSRVVSLTAAELSSFTQGNGVSINSQRTQKRTQRKGYDRYQLRRTLLRNKLDTLGMLPDDSLSYLPKLQLWGLRAKAVTQRIELNELGRVLLHLNQKRGYKSIKSDFSGDKKITDYVKTVKTRYDELKEMRLTIGELFFRRLTENAFFRCKEQVYPRQAYVEEFDCIMNCQRKFYPDILTDETIRCIRDEIIYYQRPLKSCKYLVSRCEFEKRFYLNAAGKKTEAGPKVSPRTSPLFQVCRLWESINNIVVKDRRNEIVFISAEQRAALFDFLNTHEKLKGSDLLKLLGLSKTYGYRLGEQFKTGIQGNKTRVEIERALGNYPDKKRLLQFNLQEESSSMVNTETGEIIPMISLSFEQEPLYRLWHVLYSIDDREQLQSVLRQKFGIDDDEVLERLSAIDLVKAGFGNKSSKAIRRILPFLQLGMNYAEACEAAGYNHSNNYTKAENEARALLDRLPAIKKNELRQPVVEKILNQMVNVVNALMEKYGRFDEIRVELARELKQSKEERSNTYKSINKNQRENEQIAKRIVEYGVPTRSRIQKYKMWEESKHCCIYCGQPVDVGDFLRGFDVEVEHIIPKSLYFDDSFANKVCSCRSCNKEKNNRTAYDYMKSKGEKALSDYVERVNTMYTNNQISKTKWQNLLTPVDKISIDFIDRQLRESQYIARKAKEILTSICYNVTATSGSVTSFLRHVWGWDTVLHDLNFDRYKKVGLTEVIEVNHRGSVIRREQIKDWSKRFDHRHHAIDALTIACTKQAYIQRLNNLRAEEGPDFNKMSLERYIQSQPHFSVAQVREAVDRILVSFRAGKRAVTPGKRYIRKNRKRISVQSVLIPRGALSEESVYGVIHVWEKDEQGHVIQKQRAVMKYPITSINREMLDKEKVVDKRIHRILSGRLAQYNDNPKEAFAKPVYIDKECRIPIRTVRCFAKPAINTLVPLKKDDKGNPVAWVNPGNNHHVAIYRDEDGKYKERTVTFWEAVDRCRVGIPAIVTQPDTIWDNILQRNDISENVLESLPDVKWQFVLSLQQNEMFILGMNEEDYRYAMDQQDYALLNKYLYRVQKLSKSDYSFRYHTETSVEDKYDGKPNLKLSMQMGKLKRVSIKSLLGLNPHKVHISVLGEIKEIS</sequence>
<dbReference type="PATRIC" id="fig|742726.3.peg.2989"/>
<dbReference type="GO" id="GO:0016787">
    <property type="term" value="F:hydrolase activity"/>
    <property type="evidence" value="ECO:0007669"/>
    <property type="project" value="UniProtKB-KW"/>
</dbReference>
<dbReference type="GO" id="GO:0046872">
    <property type="term" value="F:metal ion binding"/>
    <property type="evidence" value="ECO:0007669"/>
    <property type="project" value="UniProtKB-UniRule"/>
</dbReference>
<dbReference type="EC" id="3.1.-.-" evidence="12"/>
<keyword evidence="3 12" id="KW-0479">Metal-binding</keyword>
<evidence type="ECO:0000256" key="7">
    <source>
        <dbReference type="ARBA" id="ARBA00022884"/>
    </source>
</evidence>
<feature type="binding site" evidence="12">
    <location>
        <position position="774"/>
    </location>
    <ligand>
        <name>Mg(2+)</name>
        <dbReference type="ChEBI" id="CHEBI:18420"/>
        <label>2</label>
    </ligand>
</feature>
<dbReference type="OrthoDB" id="9777169at2"/>
<dbReference type="InterPro" id="IPR033114">
    <property type="entry name" value="HNH_CAS9"/>
</dbReference>
<keyword evidence="5 12" id="KW-0378">Hydrolase</keyword>
<keyword evidence="15" id="KW-1185">Reference proteome</keyword>
<evidence type="ECO:0000256" key="9">
    <source>
        <dbReference type="ARBA" id="ARBA00023125"/>
    </source>
</evidence>
<name>K0XCK7_9BACT</name>
<evidence type="ECO:0000256" key="10">
    <source>
        <dbReference type="ARBA" id="ARBA00023211"/>
    </source>
</evidence>
<dbReference type="HOGENOM" id="CLU_004928_0_0_10"/>
<evidence type="ECO:0000256" key="11">
    <source>
        <dbReference type="ARBA" id="ARBA00046380"/>
    </source>
</evidence>
<dbReference type="GO" id="GO:0051607">
    <property type="term" value="P:defense response to virus"/>
    <property type="evidence" value="ECO:0007669"/>
    <property type="project" value="UniProtKB-UniRule"/>
</dbReference>
<evidence type="ECO:0000256" key="5">
    <source>
        <dbReference type="ARBA" id="ARBA00022801"/>
    </source>
</evidence>
<dbReference type="Proteomes" id="UP000006044">
    <property type="component" value="Unassembled WGS sequence"/>
</dbReference>
<evidence type="ECO:0000256" key="1">
    <source>
        <dbReference type="ARBA" id="ARBA00001946"/>
    </source>
</evidence>
<evidence type="ECO:0000313" key="15">
    <source>
        <dbReference type="Proteomes" id="UP000006044"/>
    </source>
</evidence>
<dbReference type="HAMAP" id="MF_01480">
    <property type="entry name" value="Cas9"/>
    <property type="match status" value="1"/>
</dbReference>
<keyword evidence="10" id="KW-0464">Manganese</keyword>
<comment type="function">
    <text evidence="12">CRISPR (clustered regularly interspaced short palindromic repeat) is an adaptive immune system that provides protection against mobile genetic elements (viruses, transposable elements and conjugative plasmids). CRISPR clusters contain spacers, sequences complementary to antecedent mobile elements, and target invading nucleic acids. CRISPR clusters are transcribed and processed into CRISPR RNA (crRNA). In type II CRISPR systems correct processing of pre-crRNA requires a trans-encoded small RNA (tracrRNA), endogenous ribonuclease 3 (rnc) and this protein. The tracrRNA serves as a guide for ribonuclease 3-aided processing of pre-crRNA. Subsequently Cas9/crRNA/tracrRNA endonucleolytically cleaves linear or circular dsDNA target complementary to the spacer; Cas9 is inactive in the absence of the 2 guide RNAs (gRNA). Cas9 recognizes the protospacer adjacent motif (PAM) in the CRISPR repeat sequences to help distinguish self versus nonself, as targets within the bacterial CRISPR locus do not have PAMs. PAM recognition is also required for catalytic activity.</text>
</comment>
<feature type="binding site" evidence="12">
    <location>
        <position position="531"/>
    </location>
    <ligand>
        <name>Mg(2+)</name>
        <dbReference type="ChEBI" id="CHEBI:18420"/>
        <label>1</label>
    </ligand>
</feature>
<gene>
    <name evidence="12" type="primary">cas9</name>
    <name evidence="14" type="ORF">HMPREF9448_02878</name>
</gene>
<dbReference type="Pfam" id="PF18541">
    <property type="entry name" value="RuvC_III"/>
    <property type="match status" value="1"/>
</dbReference>
<evidence type="ECO:0000313" key="14">
    <source>
        <dbReference type="EMBL" id="EJZ61745.1"/>
    </source>
</evidence>
<evidence type="ECO:0000256" key="4">
    <source>
        <dbReference type="ARBA" id="ARBA00022759"/>
    </source>
</evidence>
<dbReference type="Pfam" id="PF13395">
    <property type="entry name" value="HNH_4"/>
    <property type="match status" value="1"/>
</dbReference>
<keyword evidence="6 12" id="KW-0460">Magnesium</keyword>
<dbReference type="InterPro" id="IPR003615">
    <property type="entry name" value="HNH_nuc"/>
</dbReference>
<dbReference type="STRING" id="742726.HMPREF9448_02878"/>
<dbReference type="InterPro" id="IPR041383">
    <property type="entry name" value="RuvC_III"/>
</dbReference>
<dbReference type="PROSITE" id="PS51749">
    <property type="entry name" value="HNH_CAS9"/>
    <property type="match status" value="1"/>
</dbReference>
<dbReference type="NCBIfam" id="TIGR01865">
    <property type="entry name" value="cas_Csn1"/>
    <property type="match status" value="1"/>
</dbReference>
<dbReference type="EMBL" id="ADLE01000019">
    <property type="protein sequence ID" value="EJZ61745.1"/>
    <property type="molecule type" value="Genomic_DNA"/>
</dbReference>